<dbReference type="Proteomes" id="UP000219642">
    <property type="component" value="Unassembled WGS sequence"/>
</dbReference>
<feature type="transmembrane region" description="Helical" evidence="5">
    <location>
        <begin position="12"/>
        <end position="31"/>
    </location>
</feature>
<evidence type="ECO:0000256" key="3">
    <source>
        <dbReference type="ARBA" id="ARBA00022989"/>
    </source>
</evidence>
<evidence type="ECO:0000259" key="6">
    <source>
        <dbReference type="PROSITE" id="PS50850"/>
    </source>
</evidence>
<dbReference type="CDD" id="cd17324">
    <property type="entry name" value="MFS_NepI_like"/>
    <property type="match status" value="1"/>
</dbReference>
<evidence type="ECO:0000313" key="8">
    <source>
        <dbReference type="Proteomes" id="UP000219642"/>
    </source>
</evidence>
<proteinExistence type="predicted"/>
<sequence length="403" mass="42115">MNRHSLSSDVVGWVIFALALGAGFSVAAIYYSQPLLPLMGSDLHLTVNGMGLVPTLTQAGYALGILFLLPLGDRHDRRRLILFKSAALALLLLACSLTSHLPSLLIVSLLLGMAATMAQDIVPAAAILAPAGKQGKMVGTVMTGLLLGILLSRTVSGFVGAAFGWRIMYQLAAVSIALIGVLMWSVLPRFATHSTLSYPALMKSMAHLWQRYPALRRAAFAQGFLSIGFSAFWSTLALMLLEKYQLGSAVAGTFGIAGAAGALAAPLAGGLADKVGAEKVTQLGAGLVTISFALMFLLPVLPPHGQLALIALSAVGFDLGLQSSLVAHQNLVYGLEPQARGRLNALLFTGVFIGMALGSVLGSKLYSVASWQGVVVLATVSGLVALLIRLFDARQLQQAAQKA</sequence>
<keyword evidence="3 5" id="KW-1133">Transmembrane helix</keyword>
<keyword evidence="2 5" id="KW-0812">Transmembrane</keyword>
<accession>A0ABX4IS21</accession>
<dbReference type="SUPFAM" id="SSF103473">
    <property type="entry name" value="MFS general substrate transporter"/>
    <property type="match status" value="1"/>
</dbReference>
<evidence type="ECO:0000256" key="4">
    <source>
        <dbReference type="ARBA" id="ARBA00023136"/>
    </source>
</evidence>
<feature type="transmembrane region" description="Helical" evidence="5">
    <location>
        <begin position="368"/>
        <end position="388"/>
    </location>
</feature>
<comment type="caution">
    <text evidence="7">The sequence shown here is derived from an EMBL/GenBank/DDBJ whole genome shotgun (WGS) entry which is preliminary data.</text>
</comment>
<feature type="transmembrane region" description="Helical" evidence="5">
    <location>
        <begin position="280"/>
        <end position="301"/>
    </location>
</feature>
<feature type="transmembrane region" description="Helical" evidence="5">
    <location>
        <begin position="343"/>
        <end position="362"/>
    </location>
</feature>
<feature type="transmembrane region" description="Helical" evidence="5">
    <location>
        <begin position="51"/>
        <end position="69"/>
    </location>
</feature>
<keyword evidence="8" id="KW-1185">Reference proteome</keyword>
<evidence type="ECO:0000256" key="2">
    <source>
        <dbReference type="ARBA" id="ARBA00022692"/>
    </source>
</evidence>
<feature type="transmembrane region" description="Helical" evidence="5">
    <location>
        <begin position="81"/>
        <end position="99"/>
    </location>
</feature>
<feature type="transmembrane region" description="Helical" evidence="5">
    <location>
        <begin position="167"/>
        <end position="187"/>
    </location>
</feature>
<organism evidence="7 8">
    <name type="scientific">Kosakonia pseudosacchari</name>
    <dbReference type="NCBI Taxonomy" id="1646340"/>
    <lineage>
        <taxon>Bacteria</taxon>
        <taxon>Pseudomonadati</taxon>
        <taxon>Pseudomonadota</taxon>
        <taxon>Gammaproteobacteria</taxon>
        <taxon>Enterobacterales</taxon>
        <taxon>Enterobacteriaceae</taxon>
        <taxon>Kosakonia</taxon>
    </lineage>
</organism>
<dbReference type="InterPro" id="IPR020846">
    <property type="entry name" value="MFS_dom"/>
</dbReference>
<feature type="transmembrane region" description="Helical" evidence="5">
    <location>
        <begin position="219"/>
        <end position="240"/>
    </location>
</feature>
<evidence type="ECO:0000256" key="5">
    <source>
        <dbReference type="SAM" id="Phobius"/>
    </source>
</evidence>
<dbReference type="Gene3D" id="1.20.1250.20">
    <property type="entry name" value="MFS general substrate transporter like domains"/>
    <property type="match status" value="2"/>
</dbReference>
<gene>
    <name evidence="7" type="ORF">BK796_06280</name>
</gene>
<dbReference type="Pfam" id="PF07690">
    <property type="entry name" value="MFS_1"/>
    <property type="match status" value="1"/>
</dbReference>
<feature type="transmembrane region" description="Helical" evidence="5">
    <location>
        <begin position="246"/>
        <end position="268"/>
    </location>
</feature>
<dbReference type="RefSeq" id="WP_097400082.1">
    <property type="nucleotide sequence ID" value="NZ_CP158850.1"/>
</dbReference>
<dbReference type="PANTHER" id="PTHR42910">
    <property type="entry name" value="TRANSPORTER SCO4007-RELATED"/>
    <property type="match status" value="1"/>
</dbReference>
<dbReference type="PROSITE" id="PS50850">
    <property type="entry name" value="MFS"/>
    <property type="match status" value="1"/>
</dbReference>
<evidence type="ECO:0000313" key="7">
    <source>
        <dbReference type="EMBL" id="PDO88183.1"/>
    </source>
</evidence>
<protein>
    <submittedName>
        <fullName evidence="7">MFS transporter</fullName>
    </submittedName>
</protein>
<keyword evidence="1" id="KW-1003">Cell membrane</keyword>
<name>A0ABX4IS21_9ENTR</name>
<reference evidence="7 8" key="1">
    <citation type="submission" date="2017-06" db="EMBL/GenBank/DDBJ databases">
        <title>Draft genome sequence of nitrogen-fixing Kosakonia pseudosacchari strain NN143 isolated from sugarcane roots.</title>
        <authorList>
            <person name="Li Y."/>
            <person name="Li S."/>
            <person name="Lin L."/>
            <person name="Wu X."/>
            <person name="Yang L."/>
            <person name="Li Y."/>
            <person name="An Q."/>
        </authorList>
    </citation>
    <scope>NUCLEOTIDE SEQUENCE [LARGE SCALE GENOMIC DNA]</scope>
    <source>
        <strain evidence="7 8">NN143</strain>
    </source>
</reference>
<dbReference type="EMBL" id="NITV01000003">
    <property type="protein sequence ID" value="PDO88183.1"/>
    <property type="molecule type" value="Genomic_DNA"/>
</dbReference>
<dbReference type="InterPro" id="IPR011701">
    <property type="entry name" value="MFS"/>
</dbReference>
<feature type="domain" description="Major facilitator superfamily (MFS) profile" evidence="6">
    <location>
        <begin position="11"/>
        <end position="397"/>
    </location>
</feature>
<dbReference type="PANTHER" id="PTHR42910:SF1">
    <property type="entry name" value="MAJOR FACILITATOR SUPERFAMILY (MFS) PROFILE DOMAIN-CONTAINING PROTEIN"/>
    <property type="match status" value="1"/>
</dbReference>
<feature type="transmembrane region" description="Helical" evidence="5">
    <location>
        <begin position="141"/>
        <end position="161"/>
    </location>
</feature>
<evidence type="ECO:0000256" key="1">
    <source>
        <dbReference type="ARBA" id="ARBA00022475"/>
    </source>
</evidence>
<keyword evidence="4 5" id="KW-0472">Membrane</keyword>
<dbReference type="InterPro" id="IPR036259">
    <property type="entry name" value="MFS_trans_sf"/>
</dbReference>